<dbReference type="Pfam" id="PF22292">
    <property type="entry name" value="DUF6965"/>
    <property type="match status" value="1"/>
</dbReference>
<name>A0ABV9PEE8_9FLAO</name>
<dbReference type="Proteomes" id="UP001595935">
    <property type="component" value="Unassembled WGS sequence"/>
</dbReference>
<evidence type="ECO:0000313" key="2">
    <source>
        <dbReference type="EMBL" id="MFC4746938.1"/>
    </source>
</evidence>
<organism evidence="2 3">
    <name type="scientific">Flavobacterium branchiicola</name>
    <dbReference type="NCBI Taxonomy" id="1114875"/>
    <lineage>
        <taxon>Bacteria</taxon>
        <taxon>Pseudomonadati</taxon>
        <taxon>Bacteroidota</taxon>
        <taxon>Flavobacteriia</taxon>
        <taxon>Flavobacteriales</taxon>
        <taxon>Flavobacteriaceae</taxon>
        <taxon>Flavobacterium</taxon>
    </lineage>
</organism>
<evidence type="ECO:0000259" key="1">
    <source>
        <dbReference type="Pfam" id="PF22292"/>
    </source>
</evidence>
<dbReference type="RefSeq" id="WP_213255874.1">
    <property type="nucleotide sequence ID" value="NZ_JAGYWA010000002.1"/>
</dbReference>
<comment type="caution">
    <text evidence="2">The sequence shown here is derived from an EMBL/GenBank/DDBJ whole genome shotgun (WGS) entry which is preliminary data.</text>
</comment>
<protein>
    <submittedName>
        <fullName evidence="2">DUF6965 family protein</fullName>
    </submittedName>
</protein>
<dbReference type="InterPro" id="IPR054238">
    <property type="entry name" value="DUF6965"/>
</dbReference>
<keyword evidence="3" id="KW-1185">Reference proteome</keyword>
<dbReference type="EMBL" id="JBHSGV010000002">
    <property type="protein sequence ID" value="MFC4746938.1"/>
    <property type="molecule type" value="Genomic_DNA"/>
</dbReference>
<proteinExistence type="predicted"/>
<gene>
    <name evidence="2" type="ORF">ACFO5S_05750</name>
</gene>
<reference evidence="3" key="1">
    <citation type="journal article" date="2019" name="Int. J. Syst. Evol. Microbiol.">
        <title>The Global Catalogue of Microorganisms (GCM) 10K type strain sequencing project: providing services to taxonomists for standard genome sequencing and annotation.</title>
        <authorList>
            <consortium name="The Broad Institute Genomics Platform"/>
            <consortium name="The Broad Institute Genome Sequencing Center for Infectious Disease"/>
            <person name="Wu L."/>
            <person name="Ma J."/>
        </authorList>
    </citation>
    <scope>NUCLEOTIDE SEQUENCE [LARGE SCALE GENOMIC DNA]</scope>
    <source>
        <strain evidence="3">WYCCWR 13023</strain>
    </source>
</reference>
<accession>A0ABV9PEE8</accession>
<feature type="domain" description="DUF6965" evidence="1">
    <location>
        <begin position="1"/>
        <end position="64"/>
    </location>
</feature>
<sequence length="78" mass="9339">MTPEEIKRYFEATPPPQEVDWKPWAKITDSQVFLKSCYSTINNYKGSLDMCPAWWHLKDFYLLVRRSPQENKSENQPE</sequence>
<evidence type="ECO:0000313" key="3">
    <source>
        <dbReference type="Proteomes" id="UP001595935"/>
    </source>
</evidence>